<organism evidence="2 3">
    <name type="scientific">candidate division WWE3 bacterium CG_4_9_14_3_um_filter_34_6</name>
    <dbReference type="NCBI Taxonomy" id="1975079"/>
    <lineage>
        <taxon>Bacteria</taxon>
        <taxon>Katanobacteria</taxon>
    </lineage>
</organism>
<name>A0A2M7X363_UNCKA</name>
<keyword evidence="1" id="KW-1133">Transmembrane helix</keyword>
<evidence type="ECO:0000256" key="1">
    <source>
        <dbReference type="SAM" id="Phobius"/>
    </source>
</evidence>
<dbReference type="AlphaFoldDB" id="A0A2M7X363"/>
<evidence type="ECO:0000313" key="3">
    <source>
        <dbReference type="Proteomes" id="UP000230683"/>
    </source>
</evidence>
<proteinExistence type="predicted"/>
<gene>
    <name evidence="2" type="ORF">CO178_01975</name>
</gene>
<comment type="caution">
    <text evidence="2">The sequence shown here is derived from an EMBL/GenBank/DDBJ whole genome shotgun (WGS) entry which is preliminary data.</text>
</comment>
<feature type="transmembrane region" description="Helical" evidence="1">
    <location>
        <begin position="7"/>
        <end position="28"/>
    </location>
</feature>
<feature type="transmembrane region" description="Helical" evidence="1">
    <location>
        <begin position="65"/>
        <end position="87"/>
    </location>
</feature>
<dbReference type="Proteomes" id="UP000230683">
    <property type="component" value="Unassembled WGS sequence"/>
</dbReference>
<feature type="transmembrane region" description="Helical" evidence="1">
    <location>
        <begin position="34"/>
        <end position="53"/>
    </location>
</feature>
<accession>A0A2M7X363</accession>
<reference evidence="3" key="1">
    <citation type="submission" date="2017-09" db="EMBL/GenBank/DDBJ databases">
        <title>Depth-based differentiation of microbial function through sediment-hosted aquifers and enrichment of novel symbionts in the deep terrestrial subsurface.</title>
        <authorList>
            <person name="Probst A.J."/>
            <person name="Ladd B."/>
            <person name="Jarett J.K."/>
            <person name="Geller-Mcgrath D.E."/>
            <person name="Sieber C.M.K."/>
            <person name="Emerson J.B."/>
            <person name="Anantharaman K."/>
            <person name="Thomas B.C."/>
            <person name="Malmstrom R."/>
            <person name="Stieglmeier M."/>
            <person name="Klingl A."/>
            <person name="Woyke T."/>
            <person name="Ryan C.M."/>
            <person name="Banfield J.F."/>
        </authorList>
    </citation>
    <scope>NUCLEOTIDE SEQUENCE [LARGE SCALE GENOMIC DNA]</scope>
</reference>
<keyword evidence="1" id="KW-0812">Transmembrane</keyword>
<dbReference type="EMBL" id="PFWY01000088">
    <property type="protein sequence ID" value="PJA40587.1"/>
    <property type="molecule type" value="Genomic_DNA"/>
</dbReference>
<keyword evidence="1" id="KW-0472">Membrane</keyword>
<sequence length="90" mass="10464">MKIDRKIVPIIQYFVLLFGMSIAAIFFQKTPGNMDRFFIIFVLSLMYVAWGCWHHGHLDRLDRLVVLEYSIVAIIVIMLSALGLGIIRFF</sequence>
<protein>
    <submittedName>
        <fullName evidence="2">Uncharacterized protein</fullName>
    </submittedName>
</protein>
<evidence type="ECO:0000313" key="2">
    <source>
        <dbReference type="EMBL" id="PJA40587.1"/>
    </source>
</evidence>